<evidence type="ECO:0000256" key="7">
    <source>
        <dbReference type="ARBA" id="ARBA00022989"/>
    </source>
</evidence>
<dbReference type="NCBIfam" id="TIGR00933">
    <property type="entry name" value="2a38"/>
    <property type="match status" value="1"/>
</dbReference>
<gene>
    <name evidence="11" type="ordered locus">KNP414_03578</name>
</gene>
<evidence type="ECO:0000256" key="8">
    <source>
        <dbReference type="ARBA" id="ARBA00023065"/>
    </source>
</evidence>
<keyword evidence="9 10" id="KW-0472">Membrane</keyword>
<proteinExistence type="predicted"/>
<protein>
    <submittedName>
        <fullName evidence="11">K+ uptake transporter (Trk family) protein</fullName>
    </submittedName>
</protein>
<evidence type="ECO:0000313" key="11">
    <source>
        <dbReference type="EMBL" id="AEI42122.1"/>
    </source>
</evidence>
<comment type="subcellular location">
    <subcellularLocation>
        <location evidence="1">Cell membrane</location>
        <topology evidence="1">Multi-pass membrane protein</topology>
    </subcellularLocation>
</comment>
<evidence type="ECO:0000256" key="9">
    <source>
        <dbReference type="ARBA" id="ARBA00023136"/>
    </source>
</evidence>
<feature type="transmembrane region" description="Helical" evidence="10">
    <location>
        <begin position="399"/>
        <end position="422"/>
    </location>
</feature>
<reference evidence="11 12" key="2">
    <citation type="journal article" date="2013" name="Genome Announc.">
        <title>Genome Sequence of Growth-Improving Paenibacillus mucilaginosus Strain KNP414.</title>
        <authorList>
            <person name="Lu J.J."/>
            <person name="Wang J.F."/>
            <person name="Hu X.F."/>
        </authorList>
    </citation>
    <scope>NUCLEOTIDE SEQUENCE [LARGE SCALE GENOMIC DNA]</scope>
    <source>
        <strain evidence="11 12">KNP414</strain>
    </source>
</reference>
<dbReference type="Pfam" id="PF02386">
    <property type="entry name" value="TrkH"/>
    <property type="match status" value="1"/>
</dbReference>
<dbReference type="RefSeq" id="WP_013917279.1">
    <property type="nucleotide sequence ID" value="NC_015690.1"/>
</dbReference>
<keyword evidence="3" id="KW-1003">Cell membrane</keyword>
<keyword evidence="5 10" id="KW-0812">Transmembrane</keyword>
<evidence type="ECO:0000313" key="12">
    <source>
        <dbReference type="Proteomes" id="UP000006620"/>
    </source>
</evidence>
<sequence>MVGNKSFITPPRILAAGFALIIAVGTFLLALPAASQSGQRIPLMDALFTAVSATCVTGLVVMDTGRTFSLFGEIVILVMIQLGGIGFMTTATWIALALRRRISLRDRLVLKESLNQDSVEGIVRLIIKVFIYAFTVEAGASLVFAAQWAEEVPWKQALYYGIFHAVSLFNNAGFEIIGGFVPYVHDVGINFVSMFLIVAGGLGFIVMSDLVDYPRTRRLSLHSKVVLSVSGLLTLTSAVIFLVFEFANERTLGPMALEDKLLVSVFHAISLRSGGINTVDIAGLHAATQFMMVIMMFIGAAPGSTGGGLKITTFALLVGAVRAVLTGKEDVVLFRYRMPKRLIQKAVTMALIAVGVIVSATMILLTLQDRDFMTVLFEATSAFGTVGLSMGLTPELTPAGQGVIILLMFVGRVGLVTLAFALQSRPPKELYRYPEGRIIIG</sequence>
<evidence type="ECO:0000256" key="10">
    <source>
        <dbReference type="SAM" id="Phobius"/>
    </source>
</evidence>
<keyword evidence="6" id="KW-0630">Potassium</keyword>
<dbReference type="InterPro" id="IPR003445">
    <property type="entry name" value="Cat_transpt"/>
</dbReference>
<keyword evidence="7 10" id="KW-1133">Transmembrane helix</keyword>
<dbReference type="KEGG" id="pms:KNP414_03578"/>
<dbReference type="HOGENOM" id="CLU_026429_0_1_9"/>
<feature type="transmembrane region" description="Helical" evidence="10">
    <location>
        <begin position="346"/>
        <end position="367"/>
    </location>
</feature>
<dbReference type="PATRIC" id="fig|1036673.3.peg.3283"/>
<evidence type="ECO:0000256" key="6">
    <source>
        <dbReference type="ARBA" id="ARBA00022958"/>
    </source>
</evidence>
<feature type="transmembrane region" description="Helical" evidence="10">
    <location>
        <begin position="307"/>
        <end position="325"/>
    </location>
</feature>
<dbReference type="EMBL" id="CP002869">
    <property type="protein sequence ID" value="AEI42122.1"/>
    <property type="molecule type" value="Genomic_DNA"/>
</dbReference>
<reference evidence="12" key="1">
    <citation type="submission" date="2011-06" db="EMBL/GenBank/DDBJ databases">
        <title>Complete genome sequence of Paenibacillus mucilaginosus KNP414.</title>
        <authorList>
            <person name="Wang J."/>
            <person name="Hu S."/>
            <person name="Hu X."/>
            <person name="Zhang B."/>
            <person name="Dong D."/>
            <person name="Zhang S."/>
            <person name="Zhao K."/>
            <person name="Wu D."/>
        </authorList>
    </citation>
    <scope>NUCLEOTIDE SEQUENCE [LARGE SCALE GENOMIC DNA]</scope>
    <source>
        <strain evidence="12">KNP414</strain>
    </source>
</reference>
<dbReference type="GO" id="GO:0015379">
    <property type="term" value="F:potassium:chloride symporter activity"/>
    <property type="evidence" value="ECO:0007669"/>
    <property type="project" value="InterPro"/>
</dbReference>
<name>F8FDF2_PAEMK</name>
<dbReference type="Proteomes" id="UP000006620">
    <property type="component" value="Chromosome"/>
</dbReference>
<evidence type="ECO:0000256" key="1">
    <source>
        <dbReference type="ARBA" id="ARBA00004651"/>
    </source>
</evidence>
<feature type="transmembrane region" description="Helical" evidence="10">
    <location>
        <begin position="74"/>
        <end position="98"/>
    </location>
</feature>
<dbReference type="PANTHER" id="PTHR32024">
    <property type="entry name" value="TRK SYSTEM POTASSIUM UPTAKE PROTEIN TRKG-RELATED"/>
    <property type="match status" value="1"/>
</dbReference>
<keyword evidence="2" id="KW-0813">Transport</keyword>
<keyword evidence="8" id="KW-0406">Ion transport</keyword>
<dbReference type="InterPro" id="IPR004772">
    <property type="entry name" value="TrkH"/>
</dbReference>
<evidence type="ECO:0000256" key="5">
    <source>
        <dbReference type="ARBA" id="ARBA00022692"/>
    </source>
</evidence>
<evidence type="ECO:0000256" key="4">
    <source>
        <dbReference type="ARBA" id="ARBA00022538"/>
    </source>
</evidence>
<dbReference type="AlphaFoldDB" id="F8FDF2"/>
<organism evidence="11 12">
    <name type="scientific">Paenibacillus mucilaginosus (strain KNP414)</name>
    <dbReference type="NCBI Taxonomy" id="1036673"/>
    <lineage>
        <taxon>Bacteria</taxon>
        <taxon>Bacillati</taxon>
        <taxon>Bacillota</taxon>
        <taxon>Bacilli</taxon>
        <taxon>Bacillales</taxon>
        <taxon>Paenibacillaceae</taxon>
        <taxon>Paenibacillus</taxon>
    </lineage>
</organism>
<feature type="transmembrane region" description="Helical" evidence="10">
    <location>
        <begin position="226"/>
        <end position="247"/>
    </location>
</feature>
<dbReference type="GO" id="GO:0005886">
    <property type="term" value="C:plasma membrane"/>
    <property type="evidence" value="ECO:0007669"/>
    <property type="project" value="UniProtKB-SubCell"/>
</dbReference>
<accession>F8FDF2</accession>
<feature type="transmembrane region" description="Helical" evidence="10">
    <location>
        <begin position="158"/>
        <end position="180"/>
    </location>
</feature>
<evidence type="ECO:0000256" key="3">
    <source>
        <dbReference type="ARBA" id="ARBA00022475"/>
    </source>
</evidence>
<evidence type="ECO:0000256" key="2">
    <source>
        <dbReference type="ARBA" id="ARBA00022448"/>
    </source>
</evidence>
<feature type="transmembrane region" description="Helical" evidence="10">
    <location>
        <begin position="125"/>
        <end position="146"/>
    </location>
</feature>
<feature type="transmembrane region" description="Helical" evidence="10">
    <location>
        <begin position="187"/>
        <end position="206"/>
    </location>
</feature>
<keyword evidence="4" id="KW-0633">Potassium transport</keyword>
<feature type="transmembrane region" description="Helical" evidence="10">
    <location>
        <begin position="12"/>
        <end position="31"/>
    </location>
</feature>
<dbReference type="PANTHER" id="PTHR32024:SF1">
    <property type="entry name" value="KTR SYSTEM POTASSIUM UPTAKE PROTEIN B"/>
    <property type="match status" value="1"/>
</dbReference>